<dbReference type="SUPFAM" id="SSF55729">
    <property type="entry name" value="Acyl-CoA N-acyltransferases (Nat)"/>
    <property type="match status" value="1"/>
</dbReference>
<comment type="similarity">
    <text evidence="1">Belongs to the acetyltransferase family.</text>
</comment>
<evidence type="ECO:0000313" key="5">
    <source>
        <dbReference type="EMBL" id="VAX35288.1"/>
    </source>
</evidence>
<dbReference type="PROSITE" id="PS51186">
    <property type="entry name" value="GNAT"/>
    <property type="match status" value="1"/>
</dbReference>
<dbReference type="InterPro" id="IPR016181">
    <property type="entry name" value="Acyl_CoA_acyltransferase"/>
</dbReference>
<dbReference type="Gene3D" id="3.40.630.30">
    <property type="match status" value="1"/>
</dbReference>
<proteinExistence type="inferred from homology"/>
<dbReference type="PANTHER" id="PTHR10545">
    <property type="entry name" value="DIAMINE N-ACETYLTRANSFERASE"/>
    <property type="match status" value="1"/>
</dbReference>
<dbReference type="AlphaFoldDB" id="A0A3B1DGZ5"/>
<keyword evidence="3" id="KW-0012">Acyltransferase</keyword>
<evidence type="ECO:0000256" key="1">
    <source>
        <dbReference type="ARBA" id="ARBA00008694"/>
    </source>
</evidence>
<keyword evidence="2" id="KW-0808">Transferase</keyword>
<sequence length="177" mass="20136">MSSSDEIVRSTTRDDVKTILRFIKQKAEFDISMKGFSGAIETSEQSLLETLFSEMPYAHAVLAESAGTVNGFALYYFRYSSFKGRPHLWLEDLLVTPESRSNGIGQKLMKYLAVQAINQNCSHMAWTVSINNTKGIQFYERLGAKVQEKNNKRHVLSLDEHILISLGRANKLFEKEH</sequence>
<dbReference type="GO" id="GO:0008080">
    <property type="term" value="F:N-acetyltransferase activity"/>
    <property type="evidence" value="ECO:0007669"/>
    <property type="project" value="UniProtKB-ARBA"/>
</dbReference>
<evidence type="ECO:0000256" key="3">
    <source>
        <dbReference type="ARBA" id="ARBA00023315"/>
    </source>
</evidence>
<dbReference type="EMBL" id="UOGJ01000042">
    <property type="protein sequence ID" value="VAX35288.1"/>
    <property type="molecule type" value="Genomic_DNA"/>
</dbReference>
<protein>
    <recommendedName>
        <fullName evidence="4">N-acetyltransferase domain-containing protein</fullName>
    </recommendedName>
</protein>
<dbReference type="CDD" id="cd04301">
    <property type="entry name" value="NAT_SF"/>
    <property type="match status" value="1"/>
</dbReference>
<dbReference type="InterPro" id="IPR051016">
    <property type="entry name" value="Diverse_Substrate_AcTransf"/>
</dbReference>
<accession>A0A3B1DGZ5</accession>
<gene>
    <name evidence="5" type="ORF">MNBD_UNCLBAC01-2144</name>
</gene>
<dbReference type="FunFam" id="3.40.630.30:FF:000064">
    <property type="entry name" value="GNAT family acetyltransferase"/>
    <property type="match status" value="1"/>
</dbReference>
<dbReference type="PANTHER" id="PTHR10545:SF29">
    <property type="entry name" value="GH14572P-RELATED"/>
    <property type="match status" value="1"/>
</dbReference>
<reference evidence="5" key="1">
    <citation type="submission" date="2018-06" db="EMBL/GenBank/DDBJ databases">
        <authorList>
            <person name="Zhirakovskaya E."/>
        </authorList>
    </citation>
    <scope>NUCLEOTIDE SEQUENCE</scope>
</reference>
<feature type="domain" description="N-acetyltransferase" evidence="4">
    <location>
        <begin position="6"/>
        <end position="165"/>
    </location>
</feature>
<evidence type="ECO:0000259" key="4">
    <source>
        <dbReference type="PROSITE" id="PS51186"/>
    </source>
</evidence>
<organism evidence="5">
    <name type="scientific">hydrothermal vent metagenome</name>
    <dbReference type="NCBI Taxonomy" id="652676"/>
    <lineage>
        <taxon>unclassified sequences</taxon>
        <taxon>metagenomes</taxon>
        <taxon>ecological metagenomes</taxon>
    </lineage>
</organism>
<dbReference type="Pfam" id="PF00583">
    <property type="entry name" value="Acetyltransf_1"/>
    <property type="match status" value="1"/>
</dbReference>
<name>A0A3B1DGZ5_9ZZZZ</name>
<evidence type="ECO:0000256" key="2">
    <source>
        <dbReference type="ARBA" id="ARBA00022679"/>
    </source>
</evidence>
<dbReference type="InterPro" id="IPR000182">
    <property type="entry name" value="GNAT_dom"/>
</dbReference>